<proteinExistence type="predicted"/>
<name>J9GPJ4_9ZZZZ</name>
<feature type="non-terminal residue" evidence="1">
    <location>
        <position position="38"/>
    </location>
</feature>
<protein>
    <submittedName>
        <fullName evidence="1">Uncharacterized protein</fullName>
    </submittedName>
</protein>
<comment type="caution">
    <text evidence="1">The sequence shown here is derived from an EMBL/GenBank/DDBJ whole genome shotgun (WGS) entry which is preliminary data.</text>
</comment>
<dbReference type="EMBL" id="AMCI01000346">
    <property type="protein sequence ID" value="EJX09639.1"/>
    <property type="molecule type" value="Genomic_DNA"/>
</dbReference>
<gene>
    <name evidence="1" type="ORF">EVA_02253</name>
</gene>
<accession>J9GPJ4</accession>
<sequence length="38" mass="4381">MLFIAISDYFFLTSETLIAELLQSAFNVFKNFCLSIDD</sequence>
<organism evidence="1">
    <name type="scientific">gut metagenome</name>
    <dbReference type="NCBI Taxonomy" id="749906"/>
    <lineage>
        <taxon>unclassified sequences</taxon>
        <taxon>metagenomes</taxon>
        <taxon>organismal metagenomes</taxon>
    </lineage>
</organism>
<evidence type="ECO:0000313" key="1">
    <source>
        <dbReference type="EMBL" id="EJX09639.1"/>
    </source>
</evidence>
<dbReference type="AlphaFoldDB" id="J9GPJ4"/>
<reference evidence="1" key="1">
    <citation type="journal article" date="2012" name="PLoS ONE">
        <title>Gene sets for utilization of primary and secondary nutrition supplies in the distal gut of endangered iberian lynx.</title>
        <authorList>
            <person name="Alcaide M."/>
            <person name="Messina E."/>
            <person name="Richter M."/>
            <person name="Bargiela R."/>
            <person name="Peplies J."/>
            <person name="Huws S.A."/>
            <person name="Newbold C.J."/>
            <person name="Golyshin P.N."/>
            <person name="Simon M.A."/>
            <person name="Lopez G."/>
            <person name="Yakimov M.M."/>
            <person name="Ferrer M."/>
        </authorList>
    </citation>
    <scope>NUCLEOTIDE SEQUENCE</scope>
</reference>